<comment type="catalytic activity">
    <reaction evidence="1">
        <text>ATP + H2O = ADP + phosphate + H(+)</text>
        <dbReference type="Rhea" id="RHEA:13065"/>
        <dbReference type="ChEBI" id="CHEBI:15377"/>
        <dbReference type="ChEBI" id="CHEBI:15378"/>
        <dbReference type="ChEBI" id="CHEBI:30616"/>
        <dbReference type="ChEBI" id="CHEBI:43474"/>
        <dbReference type="ChEBI" id="CHEBI:456216"/>
        <dbReference type="EC" id="5.6.2.3"/>
    </reaction>
</comment>
<feature type="domain" description="DNA helicase Pif1-like 2B" evidence="4">
    <location>
        <begin position="1257"/>
        <end position="1303"/>
    </location>
</feature>
<dbReference type="KEGG" id="rsz:108858855"/>
<keyword evidence="1" id="KW-0347">Helicase</keyword>
<dbReference type="RefSeq" id="XP_018488222.1">
    <property type="nucleotide sequence ID" value="XM_018632720.1"/>
</dbReference>
<reference evidence="5" key="1">
    <citation type="journal article" date="2019" name="Database">
        <title>The radish genome database (RadishGD): an integrated information resource for radish genomics.</title>
        <authorList>
            <person name="Yu H.J."/>
            <person name="Baek S."/>
            <person name="Lee Y.J."/>
            <person name="Cho A."/>
            <person name="Mun J.H."/>
        </authorList>
    </citation>
    <scope>NUCLEOTIDE SEQUENCE [LARGE SCALE GENOMIC DNA]</scope>
    <source>
        <strain evidence="5">cv. WK10039</strain>
    </source>
</reference>
<dbReference type="Pfam" id="PF14214">
    <property type="entry name" value="Helitron_like_N"/>
    <property type="match status" value="1"/>
</dbReference>
<sequence length="1420" mass="162633">MWYGERLNKRRNAKNPTFSLCCMQGQVQLPLLKDPPPVLKKLLEGDDPRRRHFQKHIRPYNMVFSFTSLGGKVQRSLKKGRGPDMFQLQGENYHLMGNLTPPDGGEAKFGQLYIVDTENEVENRAKCISSGKNSFEVKKKDNLRKDIIDALMKMLNEVNPYVQKFRCARDRFNTDPEDSFHMRIVSERLQDGRTYNTPTASEVAALIPGDFSLDMDKRDIVLQQKSGKLMRINEIHASYLALQYPLLFTYGEDGFRLGIKKGSTKVTRKQKKPNISMRQFFAFRLHERKNESHCLLHSRRLFQQFVVDAFTTIESNRLRYLKLNQPSLRSDSYDSIKESENAGKVDMSEQGSEFTLPASYVGSPRYMKNCYLDAMTICKHFGFPDFFITFTCNPKWPEITRYVKARKLKAEDRSDIICRIFKMKLDSLMDTLTKKNILGETNSSMYTIEFQKRGLPHAHILLFMKKIKPTTTDDIDSIISAEIPNKKEEPELYEIIKDMMIRGPCGAVNMNSPCMENGRCSKSYPKSFAETTTITKEGFPVYRRRQQSEHYVLKNGVRCDNRYVIPYNRQLSLLYRAHINVEWCNQTGSIKYLFKYINKGQDRVTVAVEPPDHIVANELGEGEVTKEKIEQKRNELKEFFDCSLILIFFLARYVSTCEGTWRVFKFPIHYRSTAVEKLSFHLPGKQVVTFRGKDKLKAVISRKLIKNTMFLAWFELCKIDSLAKTLTYAQIPNFFIYDKKSKMWKRRKRGFALGRINYAPRTQEDAYFLRVLLNVVRGPTSYEDIKTYEGVLYPGYKEACYARGLLDDDQEYIDDIVRRSYESTARELRKVFVMMLMNNTLSAPETVWESTWELLSEDIEHNMRKNFNRPGLMLSDDEKKKYALLEIESLLRRNGTSLERFTTMPKPPKTSSHDSNVLVLEERSYCRSTLLETLDRDIPKMTLEQRKIYDQILAAVNEADGGMFFVSGFGGTGKTFLWKLLSAAIRSRGEIVLNVASSGIASLLLPGGRTAHSRFSIPLNPDEFSSCTMRHETDQSDLVKAASLIIWDEAPMMSIHCFEALDRSLSDIVGKHDKQPFGGKVIVFGGDFRRVLPVINGAGRAEIVMSALNSSYLWEHCKVLKLTKNMRLMSGGLSVEEAKELKDFSEWILKVGDGKLSEPNDGQAEIDIPEEFLITDSNDPIEAISRAIYGDSNSLHENKEAKFFQERAILCPTNEDVNVVNEFMLDKLQGEEKIYNSADSIDPSDTGSVNNEALGPDFLNTIKVPGLPNHSLRLKVGCPVMVLRNITPIDGLMNGTRLQITQLMDFMVQARIITGERVGEIVDIPRLLITPSDTRLPFKMRRRQLPLAVAFAMTINKSQGQSLSEVGLYLPRPVFSHGQLYVAVSRVTSKKGLKILILDKDGNPQKKTMNVVFKQVFDNL</sequence>
<name>A0A6J0NTV6_RAPSA</name>
<dbReference type="CDD" id="cd18809">
    <property type="entry name" value="SF1_C_RecD"/>
    <property type="match status" value="1"/>
</dbReference>
<dbReference type="OrthoDB" id="1735618at2759"/>
<keyword evidence="1" id="KW-0067">ATP-binding</keyword>
<keyword evidence="1" id="KW-0233">DNA recombination</keyword>
<evidence type="ECO:0000313" key="5">
    <source>
        <dbReference type="Proteomes" id="UP000504610"/>
    </source>
</evidence>
<keyword evidence="1" id="KW-0227">DNA damage</keyword>
<comment type="cofactor">
    <cofactor evidence="1">
        <name>Mg(2+)</name>
        <dbReference type="ChEBI" id="CHEBI:18420"/>
    </cofactor>
</comment>
<reference evidence="6" key="2">
    <citation type="submission" date="2025-08" db="UniProtKB">
        <authorList>
            <consortium name="RefSeq"/>
        </authorList>
    </citation>
    <scope>IDENTIFICATION</scope>
    <source>
        <tissue evidence="6">Leaf</tissue>
    </source>
</reference>
<dbReference type="GO" id="GO:0000723">
    <property type="term" value="P:telomere maintenance"/>
    <property type="evidence" value="ECO:0007669"/>
    <property type="project" value="InterPro"/>
</dbReference>
<keyword evidence="1" id="KW-0234">DNA repair</keyword>
<dbReference type="FunFam" id="3.40.50.300:FF:002884">
    <property type="entry name" value="ATP-dependent DNA helicase"/>
    <property type="match status" value="1"/>
</dbReference>
<dbReference type="InterPro" id="IPR010285">
    <property type="entry name" value="DNA_helicase_pif1-like_DEAD"/>
</dbReference>
<evidence type="ECO:0000259" key="4">
    <source>
        <dbReference type="Pfam" id="PF21530"/>
    </source>
</evidence>
<dbReference type="Pfam" id="PF21530">
    <property type="entry name" value="Pif1_2B_dom"/>
    <property type="match status" value="1"/>
</dbReference>
<keyword evidence="1" id="KW-0547">Nucleotide-binding</keyword>
<feature type="domain" description="DNA helicase Pif1-like DEAD-box helicase" evidence="2">
    <location>
        <begin position="941"/>
        <end position="1161"/>
    </location>
</feature>
<evidence type="ECO:0000313" key="6">
    <source>
        <dbReference type="RefSeq" id="XP_018488222.1"/>
    </source>
</evidence>
<dbReference type="GO" id="GO:0006281">
    <property type="term" value="P:DNA repair"/>
    <property type="evidence" value="ECO:0007669"/>
    <property type="project" value="UniProtKB-KW"/>
</dbReference>
<dbReference type="PANTHER" id="PTHR10492">
    <property type="match status" value="1"/>
</dbReference>
<dbReference type="Gene3D" id="3.40.50.300">
    <property type="entry name" value="P-loop containing nucleotide triphosphate hydrolases"/>
    <property type="match status" value="1"/>
</dbReference>
<keyword evidence="5" id="KW-1185">Reference proteome</keyword>
<dbReference type="GeneID" id="108858855"/>
<proteinExistence type="inferred from homology"/>
<dbReference type="GO" id="GO:0016787">
    <property type="term" value="F:hydrolase activity"/>
    <property type="evidence" value="ECO:0007669"/>
    <property type="project" value="UniProtKB-KW"/>
</dbReference>
<dbReference type="EC" id="5.6.2.3" evidence="1"/>
<accession>A0A6J0NTV6</accession>
<keyword evidence="1" id="KW-0378">Hydrolase</keyword>
<evidence type="ECO:0000256" key="1">
    <source>
        <dbReference type="RuleBase" id="RU363044"/>
    </source>
</evidence>
<dbReference type="SUPFAM" id="SSF52540">
    <property type="entry name" value="P-loop containing nucleoside triphosphate hydrolases"/>
    <property type="match status" value="2"/>
</dbReference>
<dbReference type="InterPro" id="IPR027417">
    <property type="entry name" value="P-loop_NTPase"/>
</dbReference>
<dbReference type="PANTHER" id="PTHR10492:SF101">
    <property type="entry name" value="ATP-DEPENDENT DNA HELICASE"/>
    <property type="match status" value="1"/>
</dbReference>
<comment type="similarity">
    <text evidence="1">Belongs to the helicase family.</text>
</comment>
<dbReference type="InterPro" id="IPR025476">
    <property type="entry name" value="Helitron_helicase-like"/>
</dbReference>
<protein>
    <recommendedName>
        <fullName evidence="1">ATP-dependent DNA helicase</fullName>
        <ecNumber evidence="1">5.6.2.3</ecNumber>
    </recommendedName>
</protein>
<dbReference type="Proteomes" id="UP000504610">
    <property type="component" value="Chromosome 1"/>
</dbReference>
<dbReference type="InterPro" id="IPR049163">
    <property type="entry name" value="Pif1-like_2B_dom"/>
</dbReference>
<dbReference type="Pfam" id="PF05970">
    <property type="entry name" value="PIF1"/>
    <property type="match status" value="1"/>
</dbReference>
<dbReference type="GO" id="GO:0006310">
    <property type="term" value="P:DNA recombination"/>
    <property type="evidence" value="ECO:0007669"/>
    <property type="project" value="UniProtKB-KW"/>
</dbReference>
<evidence type="ECO:0000259" key="3">
    <source>
        <dbReference type="Pfam" id="PF14214"/>
    </source>
</evidence>
<organism evidence="5 6">
    <name type="scientific">Raphanus sativus</name>
    <name type="common">Radish</name>
    <name type="synonym">Raphanus raphanistrum var. sativus</name>
    <dbReference type="NCBI Taxonomy" id="3726"/>
    <lineage>
        <taxon>Eukaryota</taxon>
        <taxon>Viridiplantae</taxon>
        <taxon>Streptophyta</taxon>
        <taxon>Embryophyta</taxon>
        <taxon>Tracheophyta</taxon>
        <taxon>Spermatophyta</taxon>
        <taxon>Magnoliopsida</taxon>
        <taxon>eudicotyledons</taxon>
        <taxon>Gunneridae</taxon>
        <taxon>Pentapetalae</taxon>
        <taxon>rosids</taxon>
        <taxon>malvids</taxon>
        <taxon>Brassicales</taxon>
        <taxon>Brassicaceae</taxon>
        <taxon>Brassiceae</taxon>
        <taxon>Raphanus</taxon>
    </lineage>
</organism>
<dbReference type="GO" id="GO:0005524">
    <property type="term" value="F:ATP binding"/>
    <property type="evidence" value="ECO:0007669"/>
    <property type="project" value="UniProtKB-KW"/>
</dbReference>
<dbReference type="GO" id="GO:0043139">
    <property type="term" value="F:5'-3' DNA helicase activity"/>
    <property type="evidence" value="ECO:0007669"/>
    <property type="project" value="UniProtKB-EC"/>
</dbReference>
<feature type="domain" description="Helitron helicase-like" evidence="3">
    <location>
        <begin position="280"/>
        <end position="462"/>
    </location>
</feature>
<gene>
    <name evidence="6" type="primary">LOC108858855</name>
</gene>
<evidence type="ECO:0000259" key="2">
    <source>
        <dbReference type="Pfam" id="PF05970"/>
    </source>
</evidence>